<reference evidence="1 2" key="1">
    <citation type="submission" date="2018-06" db="EMBL/GenBank/DDBJ databases">
        <title>Comparative genomics reveals the genomic features of Rhizophagus irregularis, R. cerebriforme, R. diaphanum and Gigaspora rosea, and their symbiotic lifestyle signature.</title>
        <authorList>
            <person name="Morin E."/>
            <person name="San Clemente H."/>
            <person name="Chen E.C.H."/>
            <person name="De La Providencia I."/>
            <person name="Hainaut M."/>
            <person name="Kuo A."/>
            <person name="Kohler A."/>
            <person name="Murat C."/>
            <person name="Tang N."/>
            <person name="Roy S."/>
            <person name="Loubradou J."/>
            <person name="Henrissat B."/>
            <person name="Grigoriev I.V."/>
            <person name="Corradi N."/>
            <person name="Roux C."/>
            <person name="Martin F.M."/>
        </authorList>
    </citation>
    <scope>NUCLEOTIDE SEQUENCE [LARGE SCALE GENOMIC DNA]</scope>
    <source>
        <strain evidence="1 2">DAOM 194757</strain>
    </source>
</reference>
<evidence type="ECO:0008006" key="3">
    <source>
        <dbReference type="Google" id="ProtNLM"/>
    </source>
</evidence>
<accession>A0A397VQ96</accession>
<dbReference type="EMBL" id="QKWP01000206">
    <property type="protein sequence ID" value="RIB24690.1"/>
    <property type="molecule type" value="Genomic_DNA"/>
</dbReference>
<keyword evidence="2" id="KW-1185">Reference proteome</keyword>
<dbReference type="Proteomes" id="UP000266673">
    <property type="component" value="Unassembled WGS sequence"/>
</dbReference>
<evidence type="ECO:0000313" key="1">
    <source>
        <dbReference type="EMBL" id="RIB24690.1"/>
    </source>
</evidence>
<organism evidence="1 2">
    <name type="scientific">Gigaspora rosea</name>
    <dbReference type="NCBI Taxonomy" id="44941"/>
    <lineage>
        <taxon>Eukaryota</taxon>
        <taxon>Fungi</taxon>
        <taxon>Fungi incertae sedis</taxon>
        <taxon>Mucoromycota</taxon>
        <taxon>Glomeromycotina</taxon>
        <taxon>Glomeromycetes</taxon>
        <taxon>Diversisporales</taxon>
        <taxon>Gigasporaceae</taxon>
        <taxon>Gigaspora</taxon>
    </lineage>
</organism>
<dbReference type="AlphaFoldDB" id="A0A397VQ96"/>
<evidence type="ECO:0000313" key="2">
    <source>
        <dbReference type="Proteomes" id="UP000266673"/>
    </source>
</evidence>
<protein>
    <recommendedName>
        <fullName evidence="3">C2H2-type domain-containing protein</fullName>
    </recommendedName>
</protein>
<name>A0A397VQ96_9GLOM</name>
<proteinExistence type="predicted"/>
<sequence length="262" mass="31160">MEEIFTAWNIQNGGKRRAAIWLHINIVYKIWYWYTQAWWENNNMREEVVKRVAKARLRKSFMVLNKTLNNCFRCYLCPNKLYKNQQGLSCHASIVHYNYNIPTKHITPLPQEALDEFKNILIYTIQKQLKNNIKNIGLQSVKFPCLESLFVGVFGNYLTRYSPSRKWYQCIFKGENAVELVGQILERTNWSVRCYLYGQQTNVILFSSNSAINELKKNKCKKQKPIELCIEWEQYMIKDATNQISIAGYIMMHFFIEQIYFG</sequence>
<comment type="caution">
    <text evidence="1">The sequence shown here is derived from an EMBL/GenBank/DDBJ whole genome shotgun (WGS) entry which is preliminary data.</text>
</comment>
<gene>
    <name evidence="1" type="ORF">C2G38_2167958</name>
</gene>